<organism evidence="4">
    <name type="scientific">marine sediment metagenome</name>
    <dbReference type="NCBI Taxonomy" id="412755"/>
    <lineage>
        <taxon>unclassified sequences</taxon>
        <taxon>metagenomes</taxon>
        <taxon>ecological metagenomes</taxon>
    </lineage>
</organism>
<proteinExistence type="predicted"/>
<dbReference type="GO" id="GO:0004803">
    <property type="term" value="F:transposase activity"/>
    <property type="evidence" value="ECO:0007669"/>
    <property type="project" value="InterPro"/>
</dbReference>
<feature type="non-terminal residue" evidence="4">
    <location>
        <position position="188"/>
    </location>
</feature>
<gene>
    <name evidence="4" type="ORF">S12H4_39846</name>
</gene>
<dbReference type="AlphaFoldDB" id="X1U9H3"/>
<reference evidence="4" key="1">
    <citation type="journal article" date="2014" name="Front. Microbiol.">
        <title>High frequency of phylogenetically diverse reductive dehalogenase-homologous genes in deep subseafloor sedimentary metagenomes.</title>
        <authorList>
            <person name="Kawai M."/>
            <person name="Futagami T."/>
            <person name="Toyoda A."/>
            <person name="Takaki Y."/>
            <person name="Nishi S."/>
            <person name="Hori S."/>
            <person name="Arai W."/>
            <person name="Tsubouchi T."/>
            <person name="Morono Y."/>
            <person name="Uchiyama I."/>
            <person name="Ito T."/>
            <person name="Fujiyama A."/>
            <person name="Inagaki F."/>
            <person name="Takami H."/>
        </authorList>
    </citation>
    <scope>NUCLEOTIDE SEQUENCE</scope>
    <source>
        <strain evidence="4">Expedition CK06-06</strain>
    </source>
</reference>
<accession>X1U9H3</accession>
<evidence type="ECO:0000256" key="3">
    <source>
        <dbReference type="ARBA" id="ARBA00023172"/>
    </source>
</evidence>
<dbReference type="PANTHER" id="PTHR33217">
    <property type="entry name" value="TRANSPOSASE FOR INSERTION SEQUENCE ELEMENT IS1081"/>
    <property type="match status" value="1"/>
</dbReference>
<evidence type="ECO:0008006" key="5">
    <source>
        <dbReference type="Google" id="ProtNLM"/>
    </source>
</evidence>
<name>X1U9H3_9ZZZZ</name>
<comment type="caution">
    <text evidence="4">The sequence shown here is derived from an EMBL/GenBank/DDBJ whole genome shotgun (WGS) entry which is preliminary data.</text>
</comment>
<dbReference type="PANTHER" id="PTHR33217:SF9">
    <property type="entry name" value="MUTATOR FAMILY TRANSPOSASE"/>
    <property type="match status" value="1"/>
</dbReference>
<evidence type="ECO:0000313" key="4">
    <source>
        <dbReference type="EMBL" id="GAI88954.1"/>
    </source>
</evidence>
<keyword evidence="1" id="KW-0815">Transposition</keyword>
<protein>
    <recommendedName>
        <fullName evidence="5">Mutator family transposase</fullName>
    </recommendedName>
</protein>
<evidence type="ECO:0000256" key="2">
    <source>
        <dbReference type="ARBA" id="ARBA00023125"/>
    </source>
</evidence>
<evidence type="ECO:0000256" key="1">
    <source>
        <dbReference type="ARBA" id="ARBA00022578"/>
    </source>
</evidence>
<dbReference type="GO" id="GO:0003677">
    <property type="term" value="F:DNA binding"/>
    <property type="evidence" value="ECO:0007669"/>
    <property type="project" value="UniProtKB-KW"/>
</dbReference>
<keyword evidence="2" id="KW-0238">DNA-binding</keyword>
<dbReference type="Pfam" id="PF00872">
    <property type="entry name" value="Transposase_mut"/>
    <property type="match status" value="1"/>
</dbReference>
<dbReference type="InterPro" id="IPR001207">
    <property type="entry name" value="Transposase_mutator"/>
</dbReference>
<dbReference type="EMBL" id="BARW01024128">
    <property type="protein sequence ID" value="GAI88954.1"/>
    <property type="molecule type" value="Genomic_DNA"/>
</dbReference>
<dbReference type="GO" id="GO:0006313">
    <property type="term" value="P:DNA transposition"/>
    <property type="evidence" value="ECO:0007669"/>
    <property type="project" value="InterPro"/>
</dbReference>
<keyword evidence="3" id="KW-0233">DNA recombination</keyword>
<sequence length="188" mass="21800">MQRESSHITTDYQTEDALGLEQIARIGAQRMLAIALEAEVDSYIQRFSHLKTREGKQDVVRNGYHNSRKVMTGLGALEVTVPRTRSREVEIERFSSALVPKYMRRSLELDDALPLFYLGGLSNNDFIPCFEKLFGQKPDGMSSSSITRLKKAWQGQMMEWRKRDLSDCRYCYLWVDGIHFNLRLEEGR</sequence>